<comment type="caution">
    <text evidence="3">The sequence shown here is derived from an EMBL/GenBank/DDBJ whole genome shotgun (WGS) entry which is preliminary data.</text>
</comment>
<accession>X1B8L7</accession>
<evidence type="ECO:0000256" key="1">
    <source>
        <dbReference type="SAM" id="MobiDB-lite"/>
    </source>
</evidence>
<keyword evidence="2" id="KW-0472">Membrane</keyword>
<evidence type="ECO:0000256" key="2">
    <source>
        <dbReference type="SAM" id="Phobius"/>
    </source>
</evidence>
<reference evidence="3" key="1">
    <citation type="journal article" date="2014" name="Front. Microbiol.">
        <title>High frequency of phylogenetically diverse reductive dehalogenase-homologous genes in deep subseafloor sedimentary metagenomes.</title>
        <authorList>
            <person name="Kawai M."/>
            <person name="Futagami T."/>
            <person name="Toyoda A."/>
            <person name="Takaki Y."/>
            <person name="Nishi S."/>
            <person name="Hori S."/>
            <person name="Arai W."/>
            <person name="Tsubouchi T."/>
            <person name="Morono Y."/>
            <person name="Uchiyama I."/>
            <person name="Ito T."/>
            <person name="Fujiyama A."/>
            <person name="Inagaki F."/>
            <person name="Takami H."/>
        </authorList>
    </citation>
    <scope>NUCLEOTIDE SEQUENCE</scope>
    <source>
        <strain evidence="3">Expedition CK06-06</strain>
    </source>
</reference>
<proteinExistence type="predicted"/>
<evidence type="ECO:0000313" key="3">
    <source>
        <dbReference type="EMBL" id="GAG77652.1"/>
    </source>
</evidence>
<keyword evidence="2" id="KW-1133">Transmembrane helix</keyword>
<feature type="compositionally biased region" description="Basic and acidic residues" evidence="1">
    <location>
        <begin position="1"/>
        <end position="20"/>
    </location>
</feature>
<feature type="transmembrane region" description="Helical" evidence="2">
    <location>
        <begin position="141"/>
        <end position="163"/>
    </location>
</feature>
<feature type="transmembrane region" description="Helical" evidence="2">
    <location>
        <begin position="169"/>
        <end position="189"/>
    </location>
</feature>
<dbReference type="AlphaFoldDB" id="X1B8L7"/>
<organism evidence="3">
    <name type="scientific">marine sediment metagenome</name>
    <dbReference type="NCBI Taxonomy" id="412755"/>
    <lineage>
        <taxon>unclassified sequences</taxon>
        <taxon>metagenomes</taxon>
        <taxon>ecological metagenomes</taxon>
    </lineage>
</organism>
<dbReference type="EMBL" id="BART01016112">
    <property type="protein sequence ID" value="GAG77652.1"/>
    <property type="molecule type" value="Genomic_DNA"/>
</dbReference>
<protein>
    <submittedName>
        <fullName evidence="3">Uncharacterized protein</fullName>
    </submittedName>
</protein>
<feature type="non-terminal residue" evidence="3">
    <location>
        <position position="260"/>
    </location>
</feature>
<name>X1B8L7_9ZZZZ</name>
<feature type="region of interest" description="Disordered" evidence="1">
    <location>
        <begin position="1"/>
        <end position="32"/>
    </location>
</feature>
<sequence length="260" mass="30319">MNENENKNSEQSEGTDEPKKKSILSRPTRRTQSQALQQALGIMPEDLKGIEGKLGIIKFLDYFSEEALDFAFKERKLDQYVNNMVQKIAQFDAGEEEDKLLKKGFEDKKILEAIERIKFKTEEVAKSKGMNKSVEKKLRNLNLMLTIPLLGVALLFFILPYFIAIDLSYIMFPLLCVFCMVPQFVRGSVTKKWFKFKEESRNELYTNNRDDILVLKSYVGELLANVRLDLLELKVPLELIKFSLFHRDYEDLNIINQKQM</sequence>
<gene>
    <name evidence="3" type="ORF">S01H4_31089</name>
</gene>
<keyword evidence="2" id="KW-0812">Transmembrane</keyword>